<dbReference type="Proteomes" id="UP000233551">
    <property type="component" value="Unassembled WGS sequence"/>
</dbReference>
<evidence type="ECO:0000256" key="2">
    <source>
        <dbReference type="ARBA" id="ARBA00022448"/>
    </source>
</evidence>
<keyword evidence="4" id="KW-0029">Amino-acid transport</keyword>
<feature type="transmembrane region" description="Helical" evidence="9">
    <location>
        <begin position="189"/>
        <end position="209"/>
    </location>
</feature>
<feature type="transmembrane region" description="Helical" evidence="9">
    <location>
        <begin position="258"/>
        <end position="279"/>
    </location>
</feature>
<feature type="non-terminal residue" evidence="11">
    <location>
        <position position="540"/>
    </location>
</feature>
<feature type="transmembrane region" description="Helical" evidence="9">
    <location>
        <begin position="78"/>
        <end position="98"/>
    </location>
</feature>
<dbReference type="GO" id="GO:0005774">
    <property type="term" value="C:vacuolar membrane"/>
    <property type="evidence" value="ECO:0007669"/>
    <property type="project" value="TreeGrafter"/>
</dbReference>
<dbReference type="InterPro" id="IPR013057">
    <property type="entry name" value="AA_transpt_TM"/>
</dbReference>
<comment type="caution">
    <text evidence="11">The sequence shown here is derived from an EMBL/GenBank/DDBJ whole genome shotgun (WGS) entry which is preliminary data.</text>
</comment>
<keyword evidence="6 9" id="KW-0472">Membrane</keyword>
<sequence>MKLDEDLGPDREEEFQTDDEENQAQRVCKEDFQDDDTDSQSDHPSRNHSGNDNDTNAILWPQSYSELPLKEECSFIQAIVNGINVLCGIGILTVPYAIHQGGWSSLILLFLISVVSAYTGILLKRCLESSPGLKTYPDIGQAAFGVYGRLAIAIALYVDLYASCVEYIIMMSDNLASLFPHAEAYISGFHLSSHQIFAVASTLIVLPTVWLRNLGLLAYLSVGGVVASILVVLCLLWVGTVDEVGFHATGTAINLVNLPFTIGIFGFCYSGHSVFPNIYSSMKEPSKFPAVIIASFVFCFSIYAGTAVSGFMMFGDSIKSQFTLNMPTKFMATKIAVWTTVVNPMTKYALTIMPVSLCLEELLPSSKRTSYSIAIVIRTVLTLSTLVVALTIPFFGFVMALMGSLLAMLMALIFPCASYLRLLNGRLSKLELPPHFYVSKSYVPGIHSLHRILVPPTTMTEPFKFKLLLTIRFITVILFLAQLRFTGQFQPQLQPLALPLETREVSYDSVPRPPSKLPFRHNVSLTVSLMAGTPPQNVTM</sequence>
<evidence type="ECO:0000256" key="8">
    <source>
        <dbReference type="SAM" id="MobiDB-lite"/>
    </source>
</evidence>
<reference evidence="11 12" key="1">
    <citation type="submission" date="2017-11" db="EMBL/GenBank/DDBJ databases">
        <title>De-novo sequencing of pomegranate (Punica granatum L.) genome.</title>
        <authorList>
            <person name="Akparov Z."/>
            <person name="Amiraslanov A."/>
            <person name="Hajiyeva S."/>
            <person name="Abbasov M."/>
            <person name="Kaur K."/>
            <person name="Hamwieh A."/>
            <person name="Solovyev V."/>
            <person name="Salamov A."/>
            <person name="Braich B."/>
            <person name="Kosarev P."/>
            <person name="Mahmoud A."/>
            <person name="Hajiyev E."/>
            <person name="Babayeva S."/>
            <person name="Izzatullayeva V."/>
            <person name="Mammadov A."/>
            <person name="Mammadov A."/>
            <person name="Sharifova S."/>
            <person name="Ojaghi J."/>
            <person name="Eynullazada K."/>
            <person name="Bayramov B."/>
            <person name="Abdulazimova A."/>
            <person name="Shahmuradov I."/>
        </authorList>
    </citation>
    <scope>NUCLEOTIDE SEQUENCE [LARGE SCALE GENOMIC DNA]</scope>
    <source>
        <strain evidence="12">cv. AG2017</strain>
        <tissue evidence="11">Leaf</tissue>
    </source>
</reference>
<evidence type="ECO:0000313" key="12">
    <source>
        <dbReference type="Proteomes" id="UP000233551"/>
    </source>
</evidence>
<evidence type="ECO:0000313" key="11">
    <source>
        <dbReference type="EMBL" id="PKI39358.1"/>
    </source>
</evidence>
<feature type="transmembrane region" description="Helical" evidence="9">
    <location>
        <begin position="371"/>
        <end position="392"/>
    </location>
</feature>
<dbReference type="EMBL" id="PGOL01003818">
    <property type="protein sequence ID" value="PKI39358.1"/>
    <property type="molecule type" value="Genomic_DNA"/>
</dbReference>
<feature type="compositionally biased region" description="Basic and acidic residues" evidence="8">
    <location>
        <begin position="40"/>
        <end position="51"/>
    </location>
</feature>
<dbReference type="STRING" id="22663.A0A2I0I5U3"/>
<proteinExistence type="inferred from homology"/>
<dbReference type="Pfam" id="PF01490">
    <property type="entry name" value="Aa_trans"/>
    <property type="match status" value="1"/>
</dbReference>
<organism evidence="11 12">
    <name type="scientific">Punica granatum</name>
    <name type="common">Pomegranate</name>
    <dbReference type="NCBI Taxonomy" id="22663"/>
    <lineage>
        <taxon>Eukaryota</taxon>
        <taxon>Viridiplantae</taxon>
        <taxon>Streptophyta</taxon>
        <taxon>Embryophyta</taxon>
        <taxon>Tracheophyta</taxon>
        <taxon>Spermatophyta</taxon>
        <taxon>Magnoliopsida</taxon>
        <taxon>eudicotyledons</taxon>
        <taxon>Gunneridae</taxon>
        <taxon>Pentapetalae</taxon>
        <taxon>rosids</taxon>
        <taxon>malvids</taxon>
        <taxon>Myrtales</taxon>
        <taxon>Lythraceae</taxon>
        <taxon>Punica</taxon>
    </lineage>
</organism>
<feature type="transmembrane region" description="Helical" evidence="9">
    <location>
        <begin position="398"/>
        <end position="420"/>
    </location>
</feature>
<name>A0A2I0I5U3_PUNGR</name>
<gene>
    <name evidence="11" type="ORF">CRG98_040224</name>
</gene>
<feature type="transmembrane region" description="Helical" evidence="9">
    <location>
        <begin position="467"/>
        <end position="485"/>
    </location>
</feature>
<evidence type="ECO:0000256" key="9">
    <source>
        <dbReference type="SAM" id="Phobius"/>
    </source>
</evidence>
<evidence type="ECO:0000256" key="7">
    <source>
        <dbReference type="ARBA" id="ARBA00049662"/>
    </source>
</evidence>
<feature type="domain" description="Amino acid transporter transmembrane" evidence="10">
    <location>
        <begin position="74"/>
        <end position="429"/>
    </location>
</feature>
<evidence type="ECO:0000256" key="4">
    <source>
        <dbReference type="ARBA" id="ARBA00022970"/>
    </source>
</evidence>
<comment type="subcellular location">
    <subcellularLocation>
        <location evidence="1">Membrane</location>
        <topology evidence="1">Multi-pass membrane protein</topology>
    </subcellularLocation>
</comment>
<keyword evidence="12" id="KW-1185">Reference proteome</keyword>
<evidence type="ECO:0000256" key="6">
    <source>
        <dbReference type="ARBA" id="ARBA00023136"/>
    </source>
</evidence>
<dbReference type="PANTHER" id="PTHR22950:SF692">
    <property type="entry name" value="TRANSMEMBRANE AMINO ACID TRANSPORTER FAMILY PROTEIN"/>
    <property type="match status" value="1"/>
</dbReference>
<accession>A0A2I0I5U3</accession>
<dbReference type="FunFam" id="1.20.1740.10:FF:000047">
    <property type="entry name" value="Amino acid transporter AVT1A"/>
    <property type="match status" value="1"/>
</dbReference>
<dbReference type="PANTHER" id="PTHR22950">
    <property type="entry name" value="AMINO ACID TRANSPORTER"/>
    <property type="match status" value="1"/>
</dbReference>
<feature type="region of interest" description="Disordered" evidence="8">
    <location>
        <begin position="1"/>
        <end position="57"/>
    </location>
</feature>
<keyword evidence="3 9" id="KW-0812">Transmembrane</keyword>
<keyword evidence="2" id="KW-0813">Transport</keyword>
<evidence type="ECO:0000256" key="5">
    <source>
        <dbReference type="ARBA" id="ARBA00022989"/>
    </source>
</evidence>
<feature type="compositionally biased region" description="Acidic residues" evidence="8">
    <location>
        <begin position="11"/>
        <end position="22"/>
    </location>
</feature>
<evidence type="ECO:0000259" key="10">
    <source>
        <dbReference type="Pfam" id="PF01490"/>
    </source>
</evidence>
<feature type="compositionally biased region" description="Basic and acidic residues" evidence="8">
    <location>
        <begin position="1"/>
        <end position="10"/>
    </location>
</feature>
<keyword evidence="5 9" id="KW-1133">Transmembrane helix</keyword>
<feature type="transmembrane region" description="Helical" evidence="9">
    <location>
        <begin position="216"/>
        <end position="238"/>
    </location>
</feature>
<comment type="similarity">
    <text evidence="7">Belongs to the amino acid/polyamine transporter 2 family. Amino acid/auxin permease (AAAP) (TC 2.A.18.5) subfamily.</text>
</comment>
<dbReference type="GO" id="GO:0015179">
    <property type="term" value="F:L-amino acid transmembrane transporter activity"/>
    <property type="evidence" value="ECO:0007669"/>
    <property type="project" value="TreeGrafter"/>
</dbReference>
<feature type="transmembrane region" description="Helical" evidence="9">
    <location>
        <begin position="144"/>
        <end position="169"/>
    </location>
</feature>
<feature type="transmembrane region" description="Helical" evidence="9">
    <location>
        <begin position="291"/>
        <end position="315"/>
    </location>
</feature>
<feature type="transmembrane region" description="Helical" evidence="9">
    <location>
        <begin position="104"/>
        <end position="123"/>
    </location>
</feature>
<evidence type="ECO:0000256" key="1">
    <source>
        <dbReference type="ARBA" id="ARBA00004141"/>
    </source>
</evidence>
<protein>
    <recommendedName>
        <fullName evidence="10">Amino acid transporter transmembrane domain-containing protein</fullName>
    </recommendedName>
</protein>
<dbReference type="AlphaFoldDB" id="A0A2I0I5U3"/>
<evidence type="ECO:0000256" key="3">
    <source>
        <dbReference type="ARBA" id="ARBA00022692"/>
    </source>
</evidence>